<evidence type="ECO:0000256" key="8">
    <source>
        <dbReference type="ARBA" id="ARBA00023242"/>
    </source>
</evidence>
<dbReference type="GO" id="GO:0006357">
    <property type="term" value="P:regulation of transcription by RNA polymerase II"/>
    <property type="evidence" value="ECO:0007669"/>
    <property type="project" value="TreeGrafter"/>
</dbReference>
<dbReference type="Pfam" id="PF00447">
    <property type="entry name" value="HSF_DNA-bind"/>
    <property type="match status" value="1"/>
</dbReference>
<keyword evidence="8" id="KW-0539">Nucleus</keyword>
<dbReference type="GO" id="GO:0034605">
    <property type="term" value="P:cellular response to heat"/>
    <property type="evidence" value="ECO:0007669"/>
    <property type="project" value="TreeGrafter"/>
</dbReference>
<evidence type="ECO:0000256" key="1">
    <source>
        <dbReference type="ARBA" id="ARBA00004123"/>
    </source>
</evidence>
<feature type="region of interest" description="Disordered" evidence="11">
    <location>
        <begin position="1"/>
        <end position="51"/>
    </location>
</feature>
<comment type="subcellular location">
    <subcellularLocation>
        <location evidence="1">Nucleus</location>
    </subcellularLocation>
</comment>
<keyword evidence="12" id="KW-1133">Transmembrane helix</keyword>
<dbReference type="Proteomes" id="UP000734854">
    <property type="component" value="Unassembled WGS sequence"/>
</dbReference>
<dbReference type="InterPro" id="IPR036388">
    <property type="entry name" value="WH-like_DNA-bd_sf"/>
</dbReference>
<feature type="compositionally biased region" description="Polar residues" evidence="11">
    <location>
        <begin position="360"/>
        <end position="378"/>
    </location>
</feature>
<evidence type="ECO:0000256" key="9">
    <source>
        <dbReference type="RuleBase" id="RU004020"/>
    </source>
</evidence>
<dbReference type="AlphaFoldDB" id="A0A8J5GSR4"/>
<dbReference type="Gene3D" id="1.10.10.10">
    <property type="entry name" value="Winged helix-like DNA-binding domain superfamily/Winged helix DNA-binding domain"/>
    <property type="match status" value="1"/>
</dbReference>
<evidence type="ECO:0000256" key="12">
    <source>
        <dbReference type="SAM" id="Phobius"/>
    </source>
</evidence>
<keyword evidence="3" id="KW-0597">Phosphoprotein</keyword>
<organism evidence="14 15">
    <name type="scientific">Zingiber officinale</name>
    <name type="common">Ginger</name>
    <name type="synonym">Amomum zingiber</name>
    <dbReference type="NCBI Taxonomy" id="94328"/>
    <lineage>
        <taxon>Eukaryota</taxon>
        <taxon>Viridiplantae</taxon>
        <taxon>Streptophyta</taxon>
        <taxon>Embryophyta</taxon>
        <taxon>Tracheophyta</taxon>
        <taxon>Spermatophyta</taxon>
        <taxon>Magnoliopsida</taxon>
        <taxon>Liliopsida</taxon>
        <taxon>Zingiberales</taxon>
        <taxon>Zingiberaceae</taxon>
        <taxon>Zingiber</taxon>
    </lineage>
</organism>
<evidence type="ECO:0000256" key="3">
    <source>
        <dbReference type="ARBA" id="ARBA00022553"/>
    </source>
</evidence>
<feature type="domain" description="HSF-type DNA-binding" evidence="13">
    <location>
        <begin position="61"/>
        <end position="243"/>
    </location>
</feature>
<evidence type="ECO:0000256" key="11">
    <source>
        <dbReference type="SAM" id="MobiDB-lite"/>
    </source>
</evidence>
<keyword evidence="6" id="KW-0238">DNA-binding</keyword>
<dbReference type="EMBL" id="JACMSC010000008">
    <property type="protein sequence ID" value="KAG6510818.1"/>
    <property type="molecule type" value="Genomic_DNA"/>
</dbReference>
<keyword evidence="12" id="KW-0472">Membrane</keyword>
<keyword evidence="15" id="KW-1185">Reference proteome</keyword>
<keyword evidence="5" id="KW-0346">Stress response</keyword>
<comment type="caution">
    <text evidence="14">The sequence shown here is derived from an EMBL/GenBank/DDBJ whole genome shotgun (WGS) entry which is preliminary data.</text>
</comment>
<evidence type="ECO:0000256" key="6">
    <source>
        <dbReference type="ARBA" id="ARBA00023125"/>
    </source>
</evidence>
<dbReference type="FunFam" id="1.10.10.10:FF:000037">
    <property type="entry name" value="Heat stress transcription factor B-4"/>
    <property type="match status" value="1"/>
</dbReference>
<evidence type="ECO:0000256" key="5">
    <source>
        <dbReference type="ARBA" id="ARBA00023016"/>
    </source>
</evidence>
<dbReference type="GO" id="GO:0000978">
    <property type="term" value="F:RNA polymerase II cis-regulatory region sequence-specific DNA binding"/>
    <property type="evidence" value="ECO:0007669"/>
    <property type="project" value="TreeGrafter"/>
</dbReference>
<keyword evidence="4" id="KW-0805">Transcription regulation</keyword>
<gene>
    <name evidence="14" type="ORF">ZIOFF_028857</name>
</gene>
<protein>
    <recommendedName>
        <fullName evidence="13">HSF-type DNA-binding domain-containing protein</fullName>
    </recommendedName>
</protein>
<dbReference type="PRINTS" id="PR00056">
    <property type="entry name" value="HSFDOMAIN"/>
</dbReference>
<name>A0A8J5GSR4_ZINOF</name>
<dbReference type="InterPro" id="IPR000232">
    <property type="entry name" value="HSF_DNA-bd"/>
</dbReference>
<proteinExistence type="inferred from homology"/>
<feature type="transmembrane region" description="Helical" evidence="12">
    <location>
        <begin position="123"/>
        <end position="141"/>
    </location>
</feature>
<sequence>MDSRSSTSSAADASQSPRAWPKKEPRSDDPFPLVSFSFQSGDGGDGGEEIPQPLEALRTAPIPPFLSKTYELVDDPAFDAILSWSPAGRSFVVWDPVEFACTVLPGHFKHNNFSSFVRQLNTYVRIDSFFFLYSFILLVYYSSFPVVNSPQMWFLLYSFMMCIEIGDVALVSADDVIVKSTFNWNNGSITEVCLNASILNPMLIHLVGFFLQGFHKIDADRWEFANESFTKGKKYLLRNINRRRSYPAHHLHIQIGSSMEMAKKDRLVGEIDMLRNDKRALLQEIASLQNENRTTIQLMNSVNQRVQSAETRQKQMISFLAHSLFKEHNDNGTASSRARRKFLKHTRSSSTASIGFMDSGASNRHCTADASSSPPTLDSTEEHVLSKENPDNILSGSIEKLELHASEKSLTDCLDQVQDDTLAPFFLDTNIVVPSNPDTAIASVSDHLFAFTEGDLPVSNAIIDQEEVWKAITEAGPRSLGYGGGEAWYDTDQDSNMFDTATRFDEPWDLDLQNFNQGFGDGNIVGFVDRLAASKDDTYI</sequence>
<keyword evidence="7" id="KW-0804">Transcription</keyword>
<feature type="region of interest" description="Disordered" evidence="11">
    <location>
        <begin position="353"/>
        <end position="391"/>
    </location>
</feature>
<keyword evidence="12" id="KW-0812">Transmembrane</keyword>
<comment type="similarity">
    <text evidence="9">Belongs to the HSF family.</text>
</comment>
<accession>A0A8J5GSR4</accession>
<feature type="compositionally biased region" description="Low complexity" evidence="11">
    <location>
        <begin position="1"/>
        <end position="16"/>
    </location>
</feature>
<evidence type="ECO:0000256" key="2">
    <source>
        <dbReference type="ARBA" id="ARBA00011233"/>
    </source>
</evidence>
<feature type="coiled-coil region" evidence="10">
    <location>
        <begin position="264"/>
        <end position="298"/>
    </location>
</feature>
<feature type="transmembrane region" description="Helical" evidence="12">
    <location>
        <begin position="153"/>
        <end position="171"/>
    </location>
</feature>
<evidence type="ECO:0000256" key="10">
    <source>
        <dbReference type="SAM" id="Coils"/>
    </source>
</evidence>
<dbReference type="GO" id="GO:0005634">
    <property type="term" value="C:nucleus"/>
    <property type="evidence" value="ECO:0007669"/>
    <property type="project" value="UniProtKB-SubCell"/>
</dbReference>
<comment type="subunit">
    <text evidence="2">Homotrimer.</text>
</comment>
<reference evidence="14 15" key="1">
    <citation type="submission" date="2020-08" db="EMBL/GenBank/DDBJ databases">
        <title>Plant Genome Project.</title>
        <authorList>
            <person name="Zhang R.-G."/>
        </authorList>
    </citation>
    <scope>NUCLEOTIDE SEQUENCE [LARGE SCALE GENOMIC DNA]</scope>
    <source>
        <tissue evidence="14">Rhizome</tissue>
    </source>
</reference>
<dbReference type="SUPFAM" id="SSF46785">
    <property type="entry name" value="Winged helix' DNA-binding domain"/>
    <property type="match status" value="1"/>
</dbReference>
<dbReference type="PANTHER" id="PTHR10015:SF450">
    <property type="entry name" value="HEAT STRESS TRANSCRIPTION FACTOR A-2E"/>
    <property type="match status" value="1"/>
</dbReference>
<keyword evidence="10" id="KW-0175">Coiled coil</keyword>
<evidence type="ECO:0000259" key="13">
    <source>
        <dbReference type="SMART" id="SM00415"/>
    </source>
</evidence>
<evidence type="ECO:0000313" key="15">
    <source>
        <dbReference type="Proteomes" id="UP000734854"/>
    </source>
</evidence>
<evidence type="ECO:0000313" key="14">
    <source>
        <dbReference type="EMBL" id="KAG6510818.1"/>
    </source>
</evidence>
<dbReference type="InterPro" id="IPR036390">
    <property type="entry name" value="WH_DNA-bd_sf"/>
</dbReference>
<evidence type="ECO:0000256" key="7">
    <source>
        <dbReference type="ARBA" id="ARBA00023163"/>
    </source>
</evidence>
<feature type="compositionally biased region" description="Basic and acidic residues" evidence="11">
    <location>
        <begin position="380"/>
        <end position="390"/>
    </location>
</feature>
<dbReference type="PANTHER" id="PTHR10015">
    <property type="entry name" value="HEAT SHOCK TRANSCRIPTION FACTOR"/>
    <property type="match status" value="1"/>
</dbReference>
<dbReference type="SMART" id="SM00415">
    <property type="entry name" value="HSF"/>
    <property type="match status" value="1"/>
</dbReference>
<dbReference type="GO" id="GO:0003700">
    <property type="term" value="F:DNA-binding transcription factor activity"/>
    <property type="evidence" value="ECO:0007669"/>
    <property type="project" value="InterPro"/>
</dbReference>
<evidence type="ECO:0000256" key="4">
    <source>
        <dbReference type="ARBA" id="ARBA00023015"/>
    </source>
</evidence>
<feature type="transmembrane region" description="Helical" evidence="12">
    <location>
        <begin position="192"/>
        <end position="211"/>
    </location>
</feature>